<dbReference type="InterPro" id="IPR051262">
    <property type="entry name" value="SMP-30/CGR1_Lactonase"/>
</dbReference>
<gene>
    <name evidence="2" type="ORF">FHT02_003072</name>
</gene>
<proteinExistence type="predicted"/>
<accession>A0A840YNZ1</accession>
<reference evidence="2 3" key="1">
    <citation type="submission" date="2020-08" db="EMBL/GenBank/DDBJ databases">
        <title>Genomic Encyclopedia of Type Strains, Phase IV (KMG-IV): sequencing the most valuable type-strain genomes for metagenomic binning, comparative biology and taxonomic classification.</title>
        <authorList>
            <person name="Goeker M."/>
        </authorList>
    </citation>
    <scope>NUCLEOTIDE SEQUENCE [LARGE SCALE GENOMIC DNA]</scope>
    <source>
        <strain evidence="2 3">DSM 26736</strain>
    </source>
</reference>
<dbReference type="Pfam" id="PF08450">
    <property type="entry name" value="SGL"/>
    <property type="match status" value="1"/>
</dbReference>
<organism evidence="2 3">
    <name type="scientific">Sphingomonas xinjiangensis</name>
    <dbReference type="NCBI Taxonomy" id="643568"/>
    <lineage>
        <taxon>Bacteria</taxon>
        <taxon>Pseudomonadati</taxon>
        <taxon>Pseudomonadota</taxon>
        <taxon>Alphaproteobacteria</taxon>
        <taxon>Sphingomonadales</taxon>
        <taxon>Sphingomonadaceae</taxon>
        <taxon>Sphingomonas</taxon>
    </lineage>
</organism>
<sequence>MSERKASITKVVADGQARTLAVLGGRPTGLAADGDGHLWVAGGGDALLRIAPDGRVTMRLEGDEAGPFLFPNDLAFGPDGLLYMTDSGIARSDLIVGGQLRGDFASRDYDGRLFAIDPHRGRVVRRLRTAMRFVNGIAFGADGALYYSETLTGRVYRQEMDGDPEVFAQVSVDGPMDRFRGPDGMAFDVDGRLFCAIYGEGRIAIVDALGIALPCIPTNGDLPTNVAFRCGRSELLITEVQHGSVELVATVSPGLPLHAPRIG</sequence>
<comment type="caution">
    <text evidence="2">The sequence shown here is derived from an EMBL/GenBank/DDBJ whole genome shotgun (WGS) entry which is preliminary data.</text>
</comment>
<dbReference type="InterPro" id="IPR013658">
    <property type="entry name" value="SGL"/>
</dbReference>
<dbReference type="RefSeq" id="WP_246352428.1">
    <property type="nucleotide sequence ID" value="NZ_JACIJF010000010.1"/>
</dbReference>
<dbReference type="PANTHER" id="PTHR47572">
    <property type="entry name" value="LIPOPROTEIN-RELATED"/>
    <property type="match status" value="1"/>
</dbReference>
<evidence type="ECO:0000259" key="1">
    <source>
        <dbReference type="Pfam" id="PF08450"/>
    </source>
</evidence>
<dbReference type="Gene3D" id="2.120.10.30">
    <property type="entry name" value="TolB, C-terminal domain"/>
    <property type="match status" value="1"/>
</dbReference>
<evidence type="ECO:0000313" key="3">
    <source>
        <dbReference type="Proteomes" id="UP000527143"/>
    </source>
</evidence>
<dbReference type="SUPFAM" id="SSF63829">
    <property type="entry name" value="Calcium-dependent phosphotriesterase"/>
    <property type="match status" value="1"/>
</dbReference>
<dbReference type="InterPro" id="IPR011042">
    <property type="entry name" value="6-blade_b-propeller_TolB-like"/>
</dbReference>
<dbReference type="Proteomes" id="UP000527143">
    <property type="component" value="Unassembled WGS sequence"/>
</dbReference>
<dbReference type="EC" id="3.1.1.17" evidence="2"/>
<dbReference type="PANTHER" id="PTHR47572:SF5">
    <property type="entry name" value="BLR2277 PROTEIN"/>
    <property type="match status" value="1"/>
</dbReference>
<keyword evidence="2" id="KW-0378">Hydrolase</keyword>
<dbReference type="GO" id="GO:0004341">
    <property type="term" value="F:gluconolactonase activity"/>
    <property type="evidence" value="ECO:0007669"/>
    <property type="project" value="UniProtKB-EC"/>
</dbReference>
<dbReference type="AlphaFoldDB" id="A0A840YNZ1"/>
<dbReference type="EMBL" id="JACIJF010000010">
    <property type="protein sequence ID" value="MBB5711820.1"/>
    <property type="molecule type" value="Genomic_DNA"/>
</dbReference>
<keyword evidence="3" id="KW-1185">Reference proteome</keyword>
<evidence type="ECO:0000313" key="2">
    <source>
        <dbReference type="EMBL" id="MBB5711820.1"/>
    </source>
</evidence>
<feature type="domain" description="SMP-30/Gluconolactonase/LRE-like region" evidence="1">
    <location>
        <begin position="69"/>
        <end position="238"/>
    </location>
</feature>
<protein>
    <submittedName>
        <fullName evidence="2">Gluconolactonase</fullName>
        <ecNumber evidence="2">3.1.1.17</ecNumber>
    </submittedName>
</protein>
<name>A0A840YNZ1_9SPHN</name>